<name>A0A654AUU4_BACMY</name>
<proteinExistence type="predicted"/>
<feature type="region of interest" description="Disordered" evidence="2">
    <location>
        <begin position="24"/>
        <end position="64"/>
    </location>
</feature>
<evidence type="ECO:0000256" key="2">
    <source>
        <dbReference type="SAM" id="MobiDB-lite"/>
    </source>
</evidence>
<dbReference type="PROSITE" id="PS51257">
    <property type="entry name" value="PROKAR_LIPOPROTEIN"/>
    <property type="match status" value="1"/>
</dbReference>
<sequence>MYKKMGTIALTGALAFSLAACGSNEKASNDVQTKEKEQPKQEVKKETTKEENKESAKGNRSNPVAFNESATINDVILNSDGGEFKKFKAKVEFSVLEVIRGEQAQQILQQENQFNKPAPEGREWALVKVKGKVIDAETEDYPYPLYSSNISLVSNEGQVYQHELSAVVPNELHQELFKGAEGEGYIYQDIKIGDDFKIQFETHEGKKVFFKSK</sequence>
<accession>A0A654AUU4</accession>
<evidence type="ECO:0000256" key="3">
    <source>
        <dbReference type="SAM" id="SignalP"/>
    </source>
</evidence>
<dbReference type="Gene3D" id="2.60.40.1240">
    <property type="match status" value="1"/>
</dbReference>
<dbReference type="Proteomes" id="UP000437562">
    <property type="component" value="Unassembled WGS sequence"/>
</dbReference>
<dbReference type="InterPro" id="IPR029050">
    <property type="entry name" value="Immunoprotect_excell_Ig-like"/>
</dbReference>
<keyword evidence="1 3" id="KW-0732">Signal</keyword>
<organism evidence="4 5">
    <name type="scientific">Bacillus mycoides</name>
    <dbReference type="NCBI Taxonomy" id="1405"/>
    <lineage>
        <taxon>Bacteria</taxon>
        <taxon>Bacillati</taxon>
        <taxon>Bacillota</taxon>
        <taxon>Bacilli</taxon>
        <taxon>Bacillales</taxon>
        <taxon>Bacillaceae</taxon>
        <taxon>Bacillus</taxon>
        <taxon>Bacillus cereus group</taxon>
    </lineage>
</organism>
<reference evidence="4 5" key="1">
    <citation type="submission" date="2019-10" db="EMBL/GenBank/DDBJ databases">
        <authorList>
            <person name="Karimi E."/>
        </authorList>
    </citation>
    <scope>NUCLEOTIDE SEQUENCE [LARGE SCALE GENOMIC DNA]</scope>
    <source>
        <strain evidence="4">Bacillus sp. 71</strain>
    </source>
</reference>
<feature type="compositionally biased region" description="Basic and acidic residues" evidence="2">
    <location>
        <begin position="32"/>
        <end position="57"/>
    </location>
</feature>
<gene>
    <name evidence="4" type="ORF">BACI71_60101</name>
</gene>
<evidence type="ECO:0000313" key="4">
    <source>
        <dbReference type="EMBL" id="VXC71411.1"/>
    </source>
</evidence>
<feature type="signal peptide" evidence="3">
    <location>
        <begin position="1"/>
        <end position="19"/>
    </location>
</feature>
<feature type="chain" id="PRO_5038449731" description="DUF4352 domain-containing protein" evidence="3">
    <location>
        <begin position="20"/>
        <end position="213"/>
    </location>
</feature>
<dbReference type="AlphaFoldDB" id="A0A654AUU4"/>
<evidence type="ECO:0000313" key="5">
    <source>
        <dbReference type="Proteomes" id="UP000437562"/>
    </source>
</evidence>
<dbReference type="RefSeq" id="WP_144513690.1">
    <property type="nucleotide sequence ID" value="NZ_LR733376.1"/>
</dbReference>
<evidence type="ECO:0000256" key="1">
    <source>
        <dbReference type="ARBA" id="ARBA00022729"/>
    </source>
</evidence>
<dbReference type="EMBL" id="CABWMC010000031">
    <property type="protein sequence ID" value="VXC71411.1"/>
    <property type="molecule type" value="Genomic_DNA"/>
</dbReference>
<protein>
    <recommendedName>
        <fullName evidence="6">DUF4352 domain-containing protein</fullName>
    </recommendedName>
</protein>
<evidence type="ECO:0008006" key="6">
    <source>
        <dbReference type="Google" id="ProtNLM"/>
    </source>
</evidence>